<evidence type="ECO:0000313" key="6">
    <source>
        <dbReference type="Proteomes" id="UP000267223"/>
    </source>
</evidence>
<keyword evidence="6" id="KW-1185">Reference proteome</keyword>
<accession>A0A3M9N456</accession>
<dbReference type="InterPro" id="IPR001173">
    <property type="entry name" value="Glyco_trans_2-like"/>
</dbReference>
<dbReference type="InterPro" id="IPR050834">
    <property type="entry name" value="Glycosyltransf_2"/>
</dbReference>
<comment type="similarity">
    <text evidence="1">Belongs to the glycosyltransferase 2 family.</text>
</comment>
<protein>
    <submittedName>
        <fullName evidence="5">Glycosyltransferase family 2 protein</fullName>
    </submittedName>
</protein>
<reference evidence="5 6" key="1">
    <citation type="submission" date="2018-11" db="EMBL/GenBank/DDBJ databases">
        <title>Draft genome sequence of Ferruginibacter sp. BO-59.</title>
        <authorList>
            <person name="Im W.T."/>
        </authorList>
    </citation>
    <scope>NUCLEOTIDE SEQUENCE [LARGE SCALE GENOMIC DNA]</scope>
    <source>
        <strain evidence="5 6">BO-59</strain>
    </source>
</reference>
<dbReference type="AlphaFoldDB" id="A0A3M9N456"/>
<dbReference type="OrthoDB" id="9815829at2"/>
<keyword evidence="3 5" id="KW-0808">Transferase</keyword>
<evidence type="ECO:0000256" key="3">
    <source>
        <dbReference type="ARBA" id="ARBA00022679"/>
    </source>
</evidence>
<dbReference type="PANTHER" id="PTHR43685:SF5">
    <property type="entry name" value="GLYCOSYLTRANSFERASE EPSE-RELATED"/>
    <property type="match status" value="1"/>
</dbReference>
<proteinExistence type="inferred from homology"/>
<keyword evidence="2" id="KW-0328">Glycosyltransferase</keyword>
<dbReference type="SUPFAM" id="SSF53448">
    <property type="entry name" value="Nucleotide-diphospho-sugar transferases"/>
    <property type="match status" value="1"/>
</dbReference>
<comment type="caution">
    <text evidence="5">The sequence shown here is derived from an EMBL/GenBank/DDBJ whole genome shotgun (WGS) entry which is preliminary data.</text>
</comment>
<feature type="domain" description="Glycosyltransferase 2-like" evidence="4">
    <location>
        <begin position="8"/>
        <end position="164"/>
    </location>
</feature>
<dbReference type="EMBL" id="RJJR01000026">
    <property type="protein sequence ID" value="RNI32185.1"/>
    <property type="molecule type" value="Genomic_DNA"/>
</dbReference>
<dbReference type="RefSeq" id="WP_123122601.1">
    <property type="nucleotide sequence ID" value="NZ_RJJR01000026.1"/>
</dbReference>
<sequence>MYPTPLVSVIIPCYNVAPYIERAVNSILAQSYDNLEICLIDDASTDGTVAKINEFKDTRIRKFLYGKNTKKVGAVNDVLKKITGDYICFQDADDWSEPKRIESQLKEFIKNPDLGICFTNFRYTGKKTYLPGRMAITDKELKEGFLEFKPKKKISFDLPACATMMISRDALAKTGGYHNYFAGRIAEDIHWVYRILKEYEGITVNSILYNYFLRENSLTELLYSGKNAKFAYSFEILEKIIFKDLHEGIDILNPSNKDKLALLELEACEQALIECMGALQQTTLNYKNSAGFKIGKFILTPWRIFKNLKTKVNKRD</sequence>
<dbReference type="PANTHER" id="PTHR43685">
    <property type="entry name" value="GLYCOSYLTRANSFERASE"/>
    <property type="match status" value="1"/>
</dbReference>
<dbReference type="Proteomes" id="UP000267223">
    <property type="component" value="Unassembled WGS sequence"/>
</dbReference>
<dbReference type="Pfam" id="PF00535">
    <property type="entry name" value="Glycos_transf_2"/>
    <property type="match status" value="1"/>
</dbReference>
<gene>
    <name evidence="5" type="ORF">EFY79_20340</name>
</gene>
<evidence type="ECO:0000256" key="2">
    <source>
        <dbReference type="ARBA" id="ARBA00022676"/>
    </source>
</evidence>
<evidence type="ECO:0000313" key="5">
    <source>
        <dbReference type="EMBL" id="RNI32185.1"/>
    </source>
</evidence>
<evidence type="ECO:0000256" key="1">
    <source>
        <dbReference type="ARBA" id="ARBA00006739"/>
    </source>
</evidence>
<dbReference type="InterPro" id="IPR029044">
    <property type="entry name" value="Nucleotide-diphossugar_trans"/>
</dbReference>
<name>A0A3M9N456_9BACT</name>
<dbReference type="CDD" id="cd00761">
    <property type="entry name" value="Glyco_tranf_GTA_type"/>
    <property type="match status" value="1"/>
</dbReference>
<evidence type="ECO:0000259" key="4">
    <source>
        <dbReference type="Pfam" id="PF00535"/>
    </source>
</evidence>
<dbReference type="GO" id="GO:0016757">
    <property type="term" value="F:glycosyltransferase activity"/>
    <property type="evidence" value="ECO:0007669"/>
    <property type="project" value="UniProtKB-KW"/>
</dbReference>
<organism evidence="5 6">
    <name type="scientific">Hanamia caeni</name>
    <dbReference type="NCBI Taxonomy" id="2294116"/>
    <lineage>
        <taxon>Bacteria</taxon>
        <taxon>Pseudomonadati</taxon>
        <taxon>Bacteroidota</taxon>
        <taxon>Chitinophagia</taxon>
        <taxon>Chitinophagales</taxon>
        <taxon>Chitinophagaceae</taxon>
        <taxon>Hanamia</taxon>
    </lineage>
</organism>
<dbReference type="Gene3D" id="3.90.550.10">
    <property type="entry name" value="Spore Coat Polysaccharide Biosynthesis Protein SpsA, Chain A"/>
    <property type="match status" value="1"/>
</dbReference>